<keyword evidence="5" id="KW-1185">Reference proteome</keyword>
<feature type="domain" description="Spore protein YkvP/CgeB glycosyl transferase-like" evidence="3">
    <location>
        <begin position="459"/>
        <end position="571"/>
    </location>
</feature>
<name>A0AAD2JPP9_9STRA</name>
<feature type="compositionally biased region" description="Polar residues" evidence="1">
    <location>
        <begin position="119"/>
        <end position="145"/>
    </location>
</feature>
<dbReference type="Pfam" id="PF13524">
    <property type="entry name" value="Glyco_trans_1_2"/>
    <property type="match status" value="1"/>
</dbReference>
<accession>A0AAD2JPP9</accession>
<evidence type="ECO:0000259" key="3">
    <source>
        <dbReference type="Pfam" id="PF13524"/>
    </source>
</evidence>
<evidence type="ECO:0000256" key="1">
    <source>
        <dbReference type="SAM" id="MobiDB-lite"/>
    </source>
</evidence>
<keyword evidence="2" id="KW-0472">Membrane</keyword>
<gene>
    <name evidence="4" type="ORF">CYCCA115_LOCUS22915</name>
</gene>
<comment type="caution">
    <text evidence="4">The sequence shown here is derived from an EMBL/GenBank/DDBJ whole genome shotgun (WGS) entry which is preliminary data.</text>
</comment>
<keyword evidence="2" id="KW-0812">Transmembrane</keyword>
<dbReference type="InterPro" id="IPR055259">
    <property type="entry name" value="YkvP/CgeB_Glyco_trans-like"/>
</dbReference>
<feature type="region of interest" description="Disordered" evidence="1">
    <location>
        <begin position="104"/>
        <end position="145"/>
    </location>
</feature>
<proteinExistence type="predicted"/>
<evidence type="ECO:0000313" key="4">
    <source>
        <dbReference type="EMBL" id="CAJ1967747.1"/>
    </source>
</evidence>
<sequence>MYTNIRVTGRSWRRERGLPSNFDLAVLIIVAYGVFITLTGFGMTKRISHFDRAQHDFHRRQQHRPRYKKITLNKMGKVTAENSVGVMKPLIPKASDAESIIQTEAGEDGDTNKEESEETNGSPTEESSSVDTTPEQTAITKSTIVQPKKNVGQPIEKSYLAIPGAAAKKQSPELTGDANRLQWYDVIKNSPMYDEIPDQPLKVGLITRDLKAGPTNHVMMDGMRNSNHLELTKICYVTKKNGCGLMAEDPSIDLWLIDANGIKTKAKPGDLVHQLLDVVNPHFQMLFIDYSDRFVPKGGFLENHYPDVPATKFEQGHIRFAIRCIVKSRIFRVKTMPYVKLGTLVSPDYHDNLSTKQGLPFHAPFAVRTDFVNSIQDLIGSLVANQTSVKTNPSSIPYHPAFVMERPLDVTHLWEVLLPSKNNDLRNLVTEKVQAMSNLPHPLEKDRKIVVDTSIQGDRAHKGRWGVSDAYATTLLHSKIVVVTQRDQWEDHFRLFEATASGAMVLMDVMLSLPHSLQNGESVVFFTSLEDLQEKALYYLEHEDERIAIARKGWEISMEKHRSWHRMEEMLFGRGVTDTRIEDSWNPPPPPGGENNNE</sequence>
<organism evidence="4 5">
    <name type="scientific">Cylindrotheca closterium</name>
    <dbReference type="NCBI Taxonomy" id="2856"/>
    <lineage>
        <taxon>Eukaryota</taxon>
        <taxon>Sar</taxon>
        <taxon>Stramenopiles</taxon>
        <taxon>Ochrophyta</taxon>
        <taxon>Bacillariophyta</taxon>
        <taxon>Bacillariophyceae</taxon>
        <taxon>Bacillariophycidae</taxon>
        <taxon>Bacillariales</taxon>
        <taxon>Bacillariaceae</taxon>
        <taxon>Cylindrotheca</taxon>
    </lineage>
</organism>
<protein>
    <recommendedName>
        <fullName evidence="3">Spore protein YkvP/CgeB glycosyl transferase-like domain-containing protein</fullName>
    </recommendedName>
</protein>
<feature type="transmembrane region" description="Helical" evidence="2">
    <location>
        <begin position="21"/>
        <end position="43"/>
    </location>
</feature>
<reference evidence="4" key="1">
    <citation type="submission" date="2023-08" db="EMBL/GenBank/DDBJ databases">
        <authorList>
            <person name="Audoor S."/>
            <person name="Bilcke G."/>
        </authorList>
    </citation>
    <scope>NUCLEOTIDE SEQUENCE</scope>
</reference>
<dbReference type="EMBL" id="CAKOGP040002347">
    <property type="protein sequence ID" value="CAJ1967747.1"/>
    <property type="molecule type" value="Genomic_DNA"/>
</dbReference>
<dbReference type="AlphaFoldDB" id="A0AAD2JPP9"/>
<feature type="region of interest" description="Disordered" evidence="1">
    <location>
        <begin position="579"/>
        <end position="598"/>
    </location>
</feature>
<evidence type="ECO:0000313" key="5">
    <source>
        <dbReference type="Proteomes" id="UP001295423"/>
    </source>
</evidence>
<keyword evidence="2" id="KW-1133">Transmembrane helix</keyword>
<evidence type="ECO:0000256" key="2">
    <source>
        <dbReference type="SAM" id="Phobius"/>
    </source>
</evidence>
<dbReference type="Proteomes" id="UP001295423">
    <property type="component" value="Unassembled WGS sequence"/>
</dbReference>